<dbReference type="Gene3D" id="3.40.50.2300">
    <property type="match status" value="2"/>
</dbReference>
<evidence type="ECO:0000313" key="5">
    <source>
        <dbReference type="EMBL" id="KUK90241.1"/>
    </source>
</evidence>
<sequence>MKKVSIFLLLVALLMLSFTGLASAQDYEIAVVVKIAGIPWFNRLEEGVIKASEELGVNAYTIGPSEADPAQQVRIVQDLIAKEVDAICCVPNDASAMVPVFQRAQSKGITVLTHESPSQEGADWDIETIDNKVFGEANLGKLAELMGGKGQFALFVGSLTVPLHNYWADVGLEMLEKEYPEMELVTDRIPCGESVELSITRTNELLKAYPGLGGICGFGSLGPIGASEALKAQNMAGKVKIVGTVIPSHAAPYLKAGLMQHGYLWDPADAGYALVQIAKLILDGGEVEEGMEMPGLGAASVDFEKKNITFDKILDITAENADLLGF</sequence>
<comment type="subcellular location">
    <subcellularLocation>
        <location evidence="1">Cell envelope</location>
    </subcellularLocation>
</comment>
<dbReference type="Pfam" id="PF13407">
    <property type="entry name" value="Peripla_BP_4"/>
    <property type="match status" value="1"/>
</dbReference>
<evidence type="ECO:0000256" key="2">
    <source>
        <dbReference type="ARBA" id="ARBA00007639"/>
    </source>
</evidence>
<dbReference type="GO" id="GO:0030246">
    <property type="term" value="F:carbohydrate binding"/>
    <property type="evidence" value="ECO:0007669"/>
    <property type="project" value="TreeGrafter"/>
</dbReference>
<evidence type="ECO:0000256" key="1">
    <source>
        <dbReference type="ARBA" id="ARBA00004196"/>
    </source>
</evidence>
<keyword evidence="5" id="KW-0762">Sugar transport</keyword>
<accession>A0A101I7J8</accession>
<dbReference type="PATRIC" id="fig|1236046.5.peg.180"/>
<reference evidence="6" key="1">
    <citation type="journal article" date="2015" name="MBio">
        <title>Genome-Resolved Metagenomic Analysis Reveals Roles for Candidate Phyla and Other Microbial Community Members in Biogeochemical Transformations in Oil Reservoirs.</title>
        <authorList>
            <person name="Hu P."/>
            <person name="Tom L."/>
            <person name="Singh A."/>
            <person name="Thomas B.C."/>
            <person name="Baker B.J."/>
            <person name="Piceno Y.M."/>
            <person name="Andersen G.L."/>
            <person name="Banfield J.F."/>
        </authorList>
    </citation>
    <scope>NUCLEOTIDE SEQUENCE [LARGE SCALE GENOMIC DNA]</scope>
</reference>
<gene>
    <name evidence="5" type="ORF">XE02_0624</name>
</gene>
<dbReference type="PANTHER" id="PTHR30036">
    <property type="entry name" value="D-XYLOSE-BINDING PERIPLASMIC PROTEIN"/>
    <property type="match status" value="1"/>
</dbReference>
<dbReference type="InterPro" id="IPR025997">
    <property type="entry name" value="SBP_2_dom"/>
</dbReference>
<name>A0A101I7J8_9BACT</name>
<dbReference type="SUPFAM" id="SSF53822">
    <property type="entry name" value="Periplasmic binding protein-like I"/>
    <property type="match status" value="1"/>
</dbReference>
<dbReference type="PANTHER" id="PTHR30036:SF7">
    <property type="entry name" value="ABC TRANSPORTER PERIPLASMIC-BINDING PROTEIN YPHF"/>
    <property type="match status" value="1"/>
</dbReference>
<proteinExistence type="inferred from homology"/>
<dbReference type="Proteomes" id="UP000055014">
    <property type="component" value="Unassembled WGS sequence"/>
</dbReference>
<dbReference type="EMBL" id="LGGW01000044">
    <property type="protein sequence ID" value="KUK90241.1"/>
    <property type="molecule type" value="Genomic_DNA"/>
</dbReference>
<feature type="signal peptide" evidence="3">
    <location>
        <begin position="1"/>
        <end position="24"/>
    </location>
</feature>
<comment type="similarity">
    <text evidence="2">Belongs to the bacterial solute-binding protein 2 family.</text>
</comment>
<feature type="chain" id="PRO_5007097137" evidence="3">
    <location>
        <begin position="25"/>
        <end position="326"/>
    </location>
</feature>
<dbReference type="CDD" id="cd20002">
    <property type="entry name" value="PBP1_LsrB_Quorum_Sensing-like"/>
    <property type="match status" value="1"/>
</dbReference>
<keyword evidence="3" id="KW-0732">Signal</keyword>
<dbReference type="GO" id="GO:0030288">
    <property type="term" value="C:outer membrane-bounded periplasmic space"/>
    <property type="evidence" value="ECO:0007669"/>
    <property type="project" value="TreeGrafter"/>
</dbReference>
<organism evidence="5 6">
    <name type="scientific">Mesotoga infera</name>
    <dbReference type="NCBI Taxonomy" id="1236046"/>
    <lineage>
        <taxon>Bacteria</taxon>
        <taxon>Thermotogati</taxon>
        <taxon>Thermotogota</taxon>
        <taxon>Thermotogae</taxon>
        <taxon>Kosmotogales</taxon>
        <taxon>Kosmotogaceae</taxon>
        <taxon>Mesotoga</taxon>
    </lineage>
</organism>
<evidence type="ECO:0000259" key="4">
    <source>
        <dbReference type="Pfam" id="PF13407"/>
    </source>
</evidence>
<feature type="domain" description="Periplasmic binding protein" evidence="4">
    <location>
        <begin position="29"/>
        <end position="285"/>
    </location>
</feature>
<dbReference type="AlphaFoldDB" id="A0A101I7J8"/>
<evidence type="ECO:0000256" key="3">
    <source>
        <dbReference type="SAM" id="SignalP"/>
    </source>
</evidence>
<evidence type="ECO:0000313" key="6">
    <source>
        <dbReference type="Proteomes" id="UP000055014"/>
    </source>
</evidence>
<keyword evidence="5" id="KW-0813">Transport</keyword>
<comment type="caution">
    <text evidence="5">The sequence shown here is derived from an EMBL/GenBank/DDBJ whole genome shotgun (WGS) entry which is preliminary data.</text>
</comment>
<dbReference type="InterPro" id="IPR028082">
    <property type="entry name" value="Peripla_BP_I"/>
</dbReference>
<protein>
    <submittedName>
        <fullName evidence="5">ABC-type sugar transport system, periplasmic component</fullName>
    </submittedName>
</protein>
<dbReference type="InterPro" id="IPR050555">
    <property type="entry name" value="Bact_Solute-Bind_Prot2"/>
</dbReference>